<gene>
    <name evidence="1" type="ORF">IFM89_024245</name>
</gene>
<evidence type="ECO:0000313" key="2">
    <source>
        <dbReference type="Proteomes" id="UP000631114"/>
    </source>
</evidence>
<comment type="caution">
    <text evidence="1">The sequence shown here is derived from an EMBL/GenBank/DDBJ whole genome shotgun (WGS) entry which is preliminary data.</text>
</comment>
<proteinExistence type="predicted"/>
<accession>A0A835LWF5</accession>
<protein>
    <submittedName>
        <fullName evidence="1">Uncharacterized protein</fullName>
    </submittedName>
</protein>
<evidence type="ECO:0000313" key="1">
    <source>
        <dbReference type="EMBL" id="KAF9601931.1"/>
    </source>
</evidence>
<dbReference type="AlphaFoldDB" id="A0A835LWF5"/>
<dbReference type="Proteomes" id="UP000631114">
    <property type="component" value="Unassembled WGS sequence"/>
</dbReference>
<dbReference type="EMBL" id="JADFTS010000006">
    <property type="protein sequence ID" value="KAF9601931.1"/>
    <property type="molecule type" value="Genomic_DNA"/>
</dbReference>
<reference evidence="1 2" key="1">
    <citation type="submission" date="2020-10" db="EMBL/GenBank/DDBJ databases">
        <title>The Coptis chinensis genome and diversification of protoberbering-type alkaloids.</title>
        <authorList>
            <person name="Wang B."/>
            <person name="Shu S."/>
            <person name="Song C."/>
            <person name="Liu Y."/>
        </authorList>
    </citation>
    <scope>NUCLEOTIDE SEQUENCE [LARGE SCALE GENOMIC DNA]</scope>
    <source>
        <strain evidence="1">HL-2020</strain>
        <tissue evidence="1">Leaf</tissue>
    </source>
</reference>
<name>A0A835LWF5_9MAGN</name>
<organism evidence="1 2">
    <name type="scientific">Coptis chinensis</name>
    <dbReference type="NCBI Taxonomy" id="261450"/>
    <lineage>
        <taxon>Eukaryota</taxon>
        <taxon>Viridiplantae</taxon>
        <taxon>Streptophyta</taxon>
        <taxon>Embryophyta</taxon>
        <taxon>Tracheophyta</taxon>
        <taxon>Spermatophyta</taxon>
        <taxon>Magnoliopsida</taxon>
        <taxon>Ranunculales</taxon>
        <taxon>Ranunculaceae</taxon>
        <taxon>Coptidoideae</taxon>
        <taxon>Coptis</taxon>
    </lineage>
</organism>
<keyword evidence="2" id="KW-1185">Reference proteome</keyword>
<sequence length="168" mass="18462">MEYRVDSKLQMYVFVTRPGFLSAVNATGKVLGYRTDILMHETCEVLLAGPCIIASCIKNIVDCDNNCLQKMACTWCSVRETKLTTFSTKTPVHWKSSPARHSSLSISSRPLETVWSINTIALGTDTNSCSSSAEMAREVMKTQDIAFASRTSTTAAKLILYGCTDMAI</sequence>